<dbReference type="Pfam" id="PF00111">
    <property type="entry name" value="Fer2"/>
    <property type="match status" value="1"/>
</dbReference>
<dbReference type="AlphaFoldDB" id="A0A662DDX3"/>
<dbReference type="GO" id="GO:0051536">
    <property type="term" value="F:iron-sulfur cluster binding"/>
    <property type="evidence" value="ECO:0007669"/>
    <property type="project" value="InterPro"/>
</dbReference>
<dbReference type="SUPFAM" id="SSF54292">
    <property type="entry name" value="2Fe-2S ferredoxin-like"/>
    <property type="match status" value="1"/>
</dbReference>
<evidence type="ECO:0000313" key="2">
    <source>
        <dbReference type="EMBL" id="RLE13068.1"/>
    </source>
</evidence>
<dbReference type="InterPro" id="IPR036010">
    <property type="entry name" value="2Fe-2S_ferredoxin-like_sf"/>
</dbReference>
<feature type="domain" description="2Fe-2S ferredoxin-type" evidence="1">
    <location>
        <begin position="16"/>
        <end position="60"/>
    </location>
</feature>
<comment type="caution">
    <text evidence="2">The sequence shown here is derived from an EMBL/GenBank/DDBJ whole genome shotgun (WGS) entry which is preliminary data.</text>
</comment>
<proteinExistence type="predicted"/>
<protein>
    <submittedName>
        <fullName evidence="2">Ferredoxin</fullName>
    </submittedName>
</protein>
<evidence type="ECO:0000313" key="3">
    <source>
        <dbReference type="Proteomes" id="UP000267654"/>
    </source>
</evidence>
<dbReference type="CDD" id="cd00207">
    <property type="entry name" value="fer2"/>
    <property type="match status" value="1"/>
</dbReference>
<evidence type="ECO:0000259" key="1">
    <source>
        <dbReference type="Pfam" id="PF00111"/>
    </source>
</evidence>
<gene>
    <name evidence="2" type="ORF">DRI96_03550</name>
</gene>
<dbReference type="InterPro" id="IPR012675">
    <property type="entry name" value="Beta-grasp_dom_sf"/>
</dbReference>
<feature type="non-terminal residue" evidence="2">
    <location>
        <position position="72"/>
    </location>
</feature>
<dbReference type="Proteomes" id="UP000267654">
    <property type="component" value="Unassembled WGS sequence"/>
</dbReference>
<reference evidence="2 3" key="1">
    <citation type="submission" date="2018-06" db="EMBL/GenBank/DDBJ databases">
        <title>Extensive metabolic versatility and redundancy in microbially diverse, dynamic hydrothermal sediments.</title>
        <authorList>
            <person name="Dombrowski N."/>
            <person name="Teske A."/>
            <person name="Baker B.J."/>
        </authorList>
    </citation>
    <scope>NUCLEOTIDE SEQUENCE [LARGE SCALE GENOMIC DNA]</scope>
    <source>
        <strain evidence="2">B19_G9</strain>
    </source>
</reference>
<organism evidence="2 3">
    <name type="scientific">Aerophobetes bacterium</name>
    <dbReference type="NCBI Taxonomy" id="2030807"/>
    <lineage>
        <taxon>Bacteria</taxon>
        <taxon>Candidatus Aerophobota</taxon>
    </lineage>
</organism>
<sequence length="72" mass="7835">MAENKKKNLQVSFLPSGKKVTFQKAISLREAIIKAKIDFSFPCGGNGLCGKCKVKVKGNTNPPSLKEKETIP</sequence>
<accession>A0A662DDX3</accession>
<dbReference type="InterPro" id="IPR001041">
    <property type="entry name" value="2Fe-2S_ferredoxin-type"/>
</dbReference>
<name>A0A662DDX3_UNCAE</name>
<dbReference type="EMBL" id="QMQB01000112">
    <property type="protein sequence ID" value="RLE13068.1"/>
    <property type="molecule type" value="Genomic_DNA"/>
</dbReference>
<dbReference type="Gene3D" id="3.10.20.30">
    <property type="match status" value="1"/>
</dbReference>